<name>D3A050_NEIM2</name>
<evidence type="ECO:0000313" key="2">
    <source>
        <dbReference type="Proteomes" id="UP000003344"/>
    </source>
</evidence>
<reference evidence="1 2" key="1">
    <citation type="submission" date="2009-10" db="EMBL/GenBank/DDBJ databases">
        <authorList>
            <person name="Weinstock G."/>
            <person name="Sodergren E."/>
            <person name="Clifton S."/>
            <person name="Fulton L."/>
            <person name="Fulton B."/>
            <person name="Courtney L."/>
            <person name="Fronick C."/>
            <person name="Harrison M."/>
            <person name="Strong C."/>
            <person name="Farmer C."/>
            <person name="Delahaunty K."/>
            <person name="Markovic C."/>
            <person name="Hall O."/>
            <person name="Minx P."/>
            <person name="Tomlinson C."/>
            <person name="Mitreva M."/>
            <person name="Nelson J."/>
            <person name="Hou S."/>
            <person name="Wollam A."/>
            <person name="Pepin K.H."/>
            <person name="Johnson M."/>
            <person name="Bhonagiri V."/>
            <person name="Nash W.E."/>
            <person name="Warren W."/>
            <person name="Chinwalla A."/>
            <person name="Mardis E.R."/>
            <person name="Wilson R.K."/>
        </authorList>
    </citation>
    <scope>NUCLEOTIDE SEQUENCE [LARGE SCALE GENOMIC DNA]</scope>
    <source>
        <strain evidence="2">ATCC 25996 / DSM 4631 / NCTC 10774 / M26</strain>
    </source>
</reference>
<evidence type="ECO:0000313" key="1">
    <source>
        <dbReference type="EMBL" id="EFC87320.1"/>
    </source>
</evidence>
<accession>D3A050</accession>
<dbReference type="eggNOG" id="ENOG5033SBY">
    <property type="taxonomic scope" value="Bacteria"/>
</dbReference>
<proteinExistence type="predicted"/>
<organism evidence="1 2">
    <name type="scientific">Neisseria mucosa (strain ATCC 25996 / DSM 4631 / NCTC 10774 / M26)</name>
    <dbReference type="NCBI Taxonomy" id="546266"/>
    <lineage>
        <taxon>Bacteria</taxon>
        <taxon>Pseudomonadati</taxon>
        <taxon>Pseudomonadota</taxon>
        <taxon>Betaproteobacteria</taxon>
        <taxon>Neisseriales</taxon>
        <taxon>Neisseriaceae</taxon>
        <taxon>Neisseria</taxon>
    </lineage>
</organism>
<protein>
    <submittedName>
        <fullName evidence="1">Uncharacterized protein</fullName>
    </submittedName>
</protein>
<sequence>MGFFDVDDVAGFCHGDDEVGLSSEEGGQLDDVADFGDGGALVGFVDVGDDGHVKLAFDGLEDFHAFVQADAAEGVDGGAVGFVEGGFEDVGNAEFVGYFDVLFAGFEGRIEVFQYVDAAEQGKGQVVADGEVVDADVHDDGAFSKVV</sequence>
<dbReference type="EMBL" id="ACDX02000023">
    <property type="protein sequence ID" value="EFC87320.1"/>
    <property type="molecule type" value="Genomic_DNA"/>
</dbReference>
<dbReference type="Proteomes" id="UP000003344">
    <property type="component" value="Unassembled WGS sequence"/>
</dbReference>
<dbReference type="AntiFam" id="ANF00212">
    <property type="entry name" value="Shadow ORF (opposite kdsA)"/>
</dbReference>
<dbReference type="AlphaFoldDB" id="D3A050"/>
<comment type="caution">
    <text evidence="1">The sequence shown here is derived from an EMBL/GenBank/DDBJ whole genome shotgun (WGS) entry which is preliminary data.</text>
</comment>
<gene>
    <name evidence="1" type="ORF">NEIMUCOT_06285</name>
</gene>